<dbReference type="EMBL" id="LT607413">
    <property type="protein sequence ID" value="SCE85947.1"/>
    <property type="molecule type" value="Genomic_DNA"/>
</dbReference>
<keyword evidence="2" id="KW-1185">Reference proteome</keyword>
<dbReference type="RefSeq" id="WP_088980944.1">
    <property type="nucleotide sequence ID" value="NZ_JBFAII010000038.1"/>
</dbReference>
<evidence type="ECO:0000313" key="1">
    <source>
        <dbReference type="EMBL" id="SCE85947.1"/>
    </source>
</evidence>
<protein>
    <recommendedName>
        <fullName evidence="3">EVE domain-containing protein</fullName>
    </recommendedName>
</protein>
<gene>
    <name evidence="1" type="ORF">GA0070618_1445</name>
</gene>
<dbReference type="Proteomes" id="UP000198253">
    <property type="component" value="Chromosome I"/>
</dbReference>
<evidence type="ECO:0008006" key="3">
    <source>
        <dbReference type="Google" id="ProtNLM"/>
    </source>
</evidence>
<dbReference type="InParanoid" id="A0A1C4VPN3"/>
<dbReference type="OrthoDB" id="4464348at2"/>
<organism evidence="1 2">
    <name type="scientific">Micromonospora echinospora</name>
    <name type="common">Micromonospora purpurea</name>
    <dbReference type="NCBI Taxonomy" id="1877"/>
    <lineage>
        <taxon>Bacteria</taxon>
        <taxon>Bacillati</taxon>
        <taxon>Actinomycetota</taxon>
        <taxon>Actinomycetes</taxon>
        <taxon>Micromonosporales</taxon>
        <taxon>Micromonosporaceae</taxon>
        <taxon>Micromonospora</taxon>
    </lineage>
</organism>
<dbReference type="AlphaFoldDB" id="A0A1C4VPN3"/>
<evidence type="ECO:0000313" key="2">
    <source>
        <dbReference type="Proteomes" id="UP000198253"/>
    </source>
</evidence>
<dbReference type="SUPFAM" id="SSF88697">
    <property type="entry name" value="PUA domain-like"/>
    <property type="match status" value="1"/>
</dbReference>
<reference evidence="2" key="1">
    <citation type="submission" date="2016-06" db="EMBL/GenBank/DDBJ databases">
        <authorList>
            <person name="Varghese N."/>
            <person name="Submissions Spin"/>
        </authorList>
    </citation>
    <scope>NUCLEOTIDE SEQUENCE [LARGE SCALE GENOMIC DNA]</scope>
    <source>
        <strain evidence="2">DSM 43816</strain>
    </source>
</reference>
<accession>A0A1C4VPN3</accession>
<sequence>MAVTLDDLGAWLLKGNADTTDLTGRFAHDPRVRGWCVRPGYRARLMAAGQPVVLWASGSRGRLPYGVWGVGRLTGPAVPHGDGPWTVPLDLTVLAPEHRVRRGPLRADARLAAAEVFRQPQGANPSYLTVAQYAALRDHLPPIA</sequence>
<proteinExistence type="predicted"/>
<dbReference type="InterPro" id="IPR015947">
    <property type="entry name" value="PUA-like_sf"/>
</dbReference>
<name>A0A1C4VPN3_MICEC</name>